<dbReference type="InterPro" id="IPR007627">
    <property type="entry name" value="RNA_pol_sigma70_r2"/>
</dbReference>
<accession>A0ABQ4ME59</accession>
<keyword evidence="4" id="KW-0238">DNA-binding</keyword>
<evidence type="ECO:0000313" key="8">
    <source>
        <dbReference type="EMBL" id="GIP54266.1"/>
    </source>
</evidence>
<dbReference type="GO" id="GO:0000428">
    <property type="term" value="C:DNA-directed RNA polymerase complex"/>
    <property type="evidence" value="ECO:0007669"/>
    <property type="project" value="UniProtKB-KW"/>
</dbReference>
<comment type="similarity">
    <text evidence="1">Belongs to the sigma-70 factor family. ECF subfamily.</text>
</comment>
<dbReference type="SUPFAM" id="SSF88946">
    <property type="entry name" value="Sigma2 domain of RNA polymerase sigma factors"/>
    <property type="match status" value="1"/>
</dbReference>
<keyword evidence="3" id="KW-0731">Sigma factor</keyword>
<dbReference type="PANTHER" id="PTHR43133:SF8">
    <property type="entry name" value="RNA POLYMERASE SIGMA FACTOR HI_1459-RELATED"/>
    <property type="match status" value="1"/>
</dbReference>
<evidence type="ECO:0000259" key="6">
    <source>
        <dbReference type="Pfam" id="PF04542"/>
    </source>
</evidence>
<keyword evidence="8" id="KW-0240">DNA-directed RNA polymerase</keyword>
<dbReference type="RefSeq" id="WP_213655585.1">
    <property type="nucleotide sequence ID" value="NZ_BOSL01000010.1"/>
</dbReference>
<feature type="domain" description="RNA polymerase sigma-70 region 2" evidence="6">
    <location>
        <begin position="17"/>
        <end position="75"/>
    </location>
</feature>
<dbReference type="SUPFAM" id="SSF88659">
    <property type="entry name" value="Sigma3 and sigma4 domains of RNA polymerase sigma factors"/>
    <property type="match status" value="1"/>
</dbReference>
<protein>
    <submittedName>
        <fullName evidence="8">DNA-directed RNA polymerase sigma-70 factor</fullName>
    </submittedName>
</protein>
<evidence type="ECO:0000256" key="1">
    <source>
        <dbReference type="ARBA" id="ARBA00010641"/>
    </source>
</evidence>
<dbReference type="Gene3D" id="1.10.10.10">
    <property type="entry name" value="Winged helix-like DNA-binding domain superfamily/Winged helix DNA-binding domain"/>
    <property type="match status" value="1"/>
</dbReference>
<dbReference type="Gene3D" id="1.10.1740.10">
    <property type="match status" value="1"/>
</dbReference>
<dbReference type="InterPro" id="IPR039425">
    <property type="entry name" value="RNA_pol_sigma-70-like"/>
</dbReference>
<evidence type="ECO:0000256" key="5">
    <source>
        <dbReference type="ARBA" id="ARBA00023163"/>
    </source>
</evidence>
<keyword evidence="2" id="KW-0805">Transcription regulation</keyword>
<dbReference type="NCBIfam" id="TIGR02937">
    <property type="entry name" value="sigma70-ECF"/>
    <property type="match status" value="1"/>
</dbReference>
<evidence type="ECO:0000256" key="4">
    <source>
        <dbReference type="ARBA" id="ARBA00023125"/>
    </source>
</evidence>
<dbReference type="InterPro" id="IPR013249">
    <property type="entry name" value="RNA_pol_sigma70_r4_t2"/>
</dbReference>
<sequence length="164" mass="19358">MGPGQLQQVLQHKCGEIRRYLIRLGASAADAEDVVQETLYKALLYIEAIEENKFSAWMYKVAINRYFDLCRREKRYAYQAEIPDVQAPEKEEPEERLLQRERREEIEQTLAQLKPLHKQLILLKYEMELSYQEIAELLGMTTEAVKATLFRARQQFKNKYGGEK</sequence>
<dbReference type="Proteomes" id="UP000679992">
    <property type="component" value="Unassembled WGS sequence"/>
</dbReference>
<dbReference type="InterPro" id="IPR014284">
    <property type="entry name" value="RNA_pol_sigma-70_dom"/>
</dbReference>
<dbReference type="PANTHER" id="PTHR43133">
    <property type="entry name" value="RNA POLYMERASE ECF-TYPE SIGMA FACTO"/>
    <property type="match status" value="1"/>
</dbReference>
<dbReference type="InterPro" id="IPR036388">
    <property type="entry name" value="WH-like_DNA-bd_sf"/>
</dbReference>
<dbReference type="CDD" id="cd06171">
    <property type="entry name" value="Sigma70_r4"/>
    <property type="match status" value="1"/>
</dbReference>
<gene>
    <name evidence="8" type="ORF">J42TS3_33010</name>
</gene>
<dbReference type="InterPro" id="IPR013324">
    <property type="entry name" value="RNA_pol_sigma_r3/r4-like"/>
</dbReference>
<dbReference type="Pfam" id="PF04542">
    <property type="entry name" value="Sigma70_r2"/>
    <property type="match status" value="1"/>
</dbReference>
<reference evidence="8 9" key="1">
    <citation type="submission" date="2021-03" db="EMBL/GenBank/DDBJ databases">
        <title>Antimicrobial resistance genes in bacteria isolated from Japanese honey, and their potential for conferring macrolide and lincosamide resistance in the American foulbrood pathogen Paenibacillus larvae.</title>
        <authorList>
            <person name="Okamoto M."/>
            <person name="Kumagai M."/>
            <person name="Kanamori H."/>
            <person name="Takamatsu D."/>
        </authorList>
    </citation>
    <scope>NUCLEOTIDE SEQUENCE [LARGE SCALE GENOMIC DNA]</scope>
    <source>
        <strain evidence="8 9">J42TS3</strain>
    </source>
</reference>
<proteinExistence type="inferred from homology"/>
<organism evidence="8 9">
    <name type="scientific">Paenibacillus vini</name>
    <dbReference type="NCBI Taxonomy" id="1476024"/>
    <lineage>
        <taxon>Bacteria</taxon>
        <taxon>Bacillati</taxon>
        <taxon>Bacillota</taxon>
        <taxon>Bacilli</taxon>
        <taxon>Bacillales</taxon>
        <taxon>Paenibacillaceae</taxon>
        <taxon>Paenibacillus</taxon>
    </lineage>
</organism>
<dbReference type="Pfam" id="PF08281">
    <property type="entry name" value="Sigma70_r4_2"/>
    <property type="match status" value="1"/>
</dbReference>
<evidence type="ECO:0000259" key="7">
    <source>
        <dbReference type="Pfam" id="PF08281"/>
    </source>
</evidence>
<dbReference type="InterPro" id="IPR013325">
    <property type="entry name" value="RNA_pol_sigma_r2"/>
</dbReference>
<feature type="domain" description="RNA polymerase sigma factor 70 region 4 type 2" evidence="7">
    <location>
        <begin position="103"/>
        <end position="155"/>
    </location>
</feature>
<keyword evidence="9" id="KW-1185">Reference proteome</keyword>
<comment type="caution">
    <text evidence="8">The sequence shown here is derived from an EMBL/GenBank/DDBJ whole genome shotgun (WGS) entry which is preliminary data.</text>
</comment>
<evidence type="ECO:0000256" key="2">
    <source>
        <dbReference type="ARBA" id="ARBA00023015"/>
    </source>
</evidence>
<keyword evidence="5" id="KW-0804">Transcription</keyword>
<evidence type="ECO:0000256" key="3">
    <source>
        <dbReference type="ARBA" id="ARBA00023082"/>
    </source>
</evidence>
<name>A0ABQ4ME59_9BACL</name>
<evidence type="ECO:0000313" key="9">
    <source>
        <dbReference type="Proteomes" id="UP000679992"/>
    </source>
</evidence>
<dbReference type="EMBL" id="BOSL01000010">
    <property type="protein sequence ID" value="GIP54266.1"/>
    <property type="molecule type" value="Genomic_DNA"/>
</dbReference>